<keyword evidence="12 14" id="KW-0472">Membrane</keyword>
<gene>
    <name evidence="15" type="ORF">LCGC14_0286310</name>
</gene>
<protein>
    <recommendedName>
        <fullName evidence="16">Na(+)-translocating NADH-quinone reductase subunit D</fullName>
    </recommendedName>
</protein>
<keyword evidence="11" id="KW-0830">Ubiquinone</keyword>
<feature type="transmembrane region" description="Helical" evidence="14">
    <location>
        <begin position="140"/>
        <end position="164"/>
    </location>
</feature>
<name>A0A0F9TZC0_9ZZZZ</name>
<dbReference type="InterPro" id="IPR003667">
    <property type="entry name" value="NqrDE/RnfAE"/>
</dbReference>
<evidence type="ECO:0000256" key="3">
    <source>
        <dbReference type="ARBA" id="ARBA00022475"/>
    </source>
</evidence>
<feature type="transmembrane region" description="Helical" evidence="14">
    <location>
        <begin position="184"/>
        <end position="203"/>
    </location>
</feature>
<feature type="transmembrane region" description="Helical" evidence="14">
    <location>
        <begin position="74"/>
        <end position="95"/>
    </location>
</feature>
<keyword evidence="8" id="KW-0520">NAD</keyword>
<evidence type="ECO:0000256" key="8">
    <source>
        <dbReference type="ARBA" id="ARBA00023027"/>
    </source>
</evidence>
<feature type="transmembrane region" description="Helical" evidence="14">
    <location>
        <begin position="101"/>
        <end position="119"/>
    </location>
</feature>
<evidence type="ECO:0000256" key="11">
    <source>
        <dbReference type="ARBA" id="ARBA00023075"/>
    </source>
</evidence>
<keyword evidence="9" id="KW-0915">Sodium</keyword>
<accession>A0A0F9TZC0</accession>
<dbReference type="GO" id="GO:0006814">
    <property type="term" value="P:sodium ion transport"/>
    <property type="evidence" value="ECO:0007669"/>
    <property type="project" value="UniProtKB-KW"/>
</dbReference>
<evidence type="ECO:0000256" key="5">
    <source>
        <dbReference type="ARBA" id="ARBA00022692"/>
    </source>
</evidence>
<evidence type="ECO:0000256" key="9">
    <source>
        <dbReference type="ARBA" id="ARBA00023053"/>
    </source>
</evidence>
<dbReference type="GO" id="GO:0012505">
    <property type="term" value="C:endomembrane system"/>
    <property type="evidence" value="ECO:0007669"/>
    <property type="project" value="UniProtKB-SubCell"/>
</dbReference>
<dbReference type="PIRSF" id="PIRSF006102">
    <property type="entry name" value="NQR_DE"/>
    <property type="match status" value="1"/>
</dbReference>
<feature type="transmembrane region" description="Helical" evidence="14">
    <location>
        <begin position="41"/>
        <end position="62"/>
    </location>
</feature>
<keyword evidence="13" id="KW-0739">Sodium transport</keyword>
<keyword evidence="10" id="KW-0406">Ion transport</keyword>
<keyword evidence="3" id="KW-1003">Cell membrane</keyword>
<keyword evidence="5 14" id="KW-0812">Transmembrane</keyword>
<keyword evidence="7 14" id="KW-1133">Transmembrane helix</keyword>
<reference evidence="15" key="1">
    <citation type="journal article" date="2015" name="Nature">
        <title>Complex archaea that bridge the gap between prokaryotes and eukaryotes.</title>
        <authorList>
            <person name="Spang A."/>
            <person name="Saw J.H."/>
            <person name="Jorgensen S.L."/>
            <person name="Zaremba-Niedzwiedzka K."/>
            <person name="Martijn J."/>
            <person name="Lind A.E."/>
            <person name="van Eijk R."/>
            <person name="Schleper C."/>
            <person name="Guy L."/>
            <person name="Ettema T.J."/>
        </authorList>
    </citation>
    <scope>NUCLEOTIDE SEQUENCE</scope>
</reference>
<keyword evidence="6" id="KW-1278">Translocase</keyword>
<dbReference type="HAMAP" id="MF_00428">
    <property type="entry name" value="NqrD"/>
    <property type="match status" value="1"/>
</dbReference>
<evidence type="ECO:0000256" key="4">
    <source>
        <dbReference type="ARBA" id="ARBA00022519"/>
    </source>
</evidence>
<evidence type="ECO:0000256" key="2">
    <source>
        <dbReference type="ARBA" id="ARBA00022448"/>
    </source>
</evidence>
<dbReference type="PANTHER" id="PTHR30586">
    <property type="entry name" value="ELECTRON TRANSPORT COMPLEX PROTEIN RNFE"/>
    <property type="match status" value="1"/>
</dbReference>
<evidence type="ECO:0000256" key="7">
    <source>
        <dbReference type="ARBA" id="ARBA00022989"/>
    </source>
</evidence>
<organism evidence="15">
    <name type="scientific">marine sediment metagenome</name>
    <dbReference type="NCBI Taxonomy" id="412755"/>
    <lineage>
        <taxon>unclassified sequences</taxon>
        <taxon>metagenomes</taxon>
        <taxon>ecological metagenomes</taxon>
    </lineage>
</organism>
<comment type="subcellular location">
    <subcellularLocation>
        <location evidence="1">Endomembrane system</location>
        <topology evidence="1">Multi-pass membrane protein</topology>
    </subcellularLocation>
</comment>
<evidence type="ECO:0008006" key="16">
    <source>
        <dbReference type="Google" id="ProtNLM"/>
    </source>
</evidence>
<dbReference type="NCBIfam" id="NF009070">
    <property type="entry name" value="PRK12405.1"/>
    <property type="match status" value="1"/>
</dbReference>
<dbReference type="GO" id="GO:0016655">
    <property type="term" value="F:oxidoreductase activity, acting on NAD(P)H, quinone or similar compound as acceptor"/>
    <property type="evidence" value="ECO:0007669"/>
    <property type="project" value="InterPro"/>
</dbReference>
<evidence type="ECO:0000256" key="10">
    <source>
        <dbReference type="ARBA" id="ARBA00023065"/>
    </source>
</evidence>
<proteinExistence type="inferred from homology"/>
<dbReference type="EMBL" id="LAZR01000168">
    <property type="protein sequence ID" value="KKN84664.1"/>
    <property type="molecule type" value="Genomic_DNA"/>
</dbReference>
<evidence type="ECO:0000256" key="14">
    <source>
        <dbReference type="SAM" id="Phobius"/>
    </source>
</evidence>
<dbReference type="GO" id="GO:0005886">
    <property type="term" value="C:plasma membrane"/>
    <property type="evidence" value="ECO:0007669"/>
    <property type="project" value="TreeGrafter"/>
</dbReference>
<evidence type="ECO:0000256" key="13">
    <source>
        <dbReference type="ARBA" id="ARBA00023201"/>
    </source>
</evidence>
<dbReference type="NCBIfam" id="NF006777">
    <property type="entry name" value="PRK09292.1"/>
    <property type="match status" value="1"/>
</dbReference>
<dbReference type="AlphaFoldDB" id="A0A0F9TZC0"/>
<evidence type="ECO:0000256" key="6">
    <source>
        <dbReference type="ARBA" id="ARBA00022967"/>
    </source>
</evidence>
<dbReference type="InterPro" id="IPR011292">
    <property type="entry name" value="NqrD"/>
</dbReference>
<dbReference type="PANTHER" id="PTHR30586:SF1">
    <property type="entry name" value="NA(+)-TRANSLOCATING NADH-QUINONE REDUCTASE SUBUNIT D"/>
    <property type="match status" value="1"/>
</dbReference>
<comment type="caution">
    <text evidence="15">The sequence shown here is derived from an EMBL/GenBank/DDBJ whole genome shotgun (WGS) entry which is preliminary data.</text>
</comment>
<evidence type="ECO:0000313" key="15">
    <source>
        <dbReference type="EMBL" id="KKN84664.1"/>
    </source>
</evidence>
<keyword evidence="2" id="KW-0813">Transport</keyword>
<evidence type="ECO:0000256" key="12">
    <source>
        <dbReference type="ARBA" id="ARBA00023136"/>
    </source>
</evidence>
<dbReference type="NCBIfam" id="TIGR01939">
    <property type="entry name" value="nqrD"/>
    <property type="match status" value="1"/>
</dbReference>
<dbReference type="Pfam" id="PF02508">
    <property type="entry name" value="Rnf-Nqr"/>
    <property type="match status" value="1"/>
</dbReference>
<sequence>MALLSKKDTNLITDPLADNNPITIQVLGICSALAITAELKASLVMAISVMFVLGAGNVVISLMRNIIPSKIRIIVQLIVVATLVIIVDQVLKAYAYELSKTLAVFVGLIITNCIIMGRFEAFALANGPWRSFLDGIGNSLGYGVILVIVGFFRELLGSGTLFGYPVFGDPIMKTGLYSTGYENNGFMIIPPAALIVVGIIIWVQRSRNPALVEEN</sequence>
<keyword evidence="4" id="KW-0997">Cell inner membrane</keyword>
<evidence type="ECO:0000256" key="1">
    <source>
        <dbReference type="ARBA" id="ARBA00004127"/>
    </source>
</evidence>